<evidence type="ECO:0000256" key="1">
    <source>
        <dbReference type="ARBA" id="ARBA00022553"/>
    </source>
</evidence>
<protein>
    <submittedName>
        <fullName evidence="4">Twitching motility two-component system response regulator PilH</fullName>
    </submittedName>
</protein>
<gene>
    <name evidence="4" type="ORF">SAMN04488052_104378</name>
</gene>
<evidence type="ECO:0000256" key="2">
    <source>
        <dbReference type="PROSITE-ProRule" id="PRU00169"/>
    </source>
</evidence>
<name>A0A1H8TQY1_9GAMM</name>
<organism evidence="4 5">
    <name type="scientific">Aquisalimonas asiatica</name>
    <dbReference type="NCBI Taxonomy" id="406100"/>
    <lineage>
        <taxon>Bacteria</taxon>
        <taxon>Pseudomonadati</taxon>
        <taxon>Pseudomonadota</taxon>
        <taxon>Gammaproteobacteria</taxon>
        <taxon>Chromatiales</taxon>
        <taxon>Ectothiorhodospiraceae</taxon>
        <taxon>Aquisalimonas</taxon>
    </lineage>
</organism>
<proteinExistence type="predicted"/>
<dbReference type="PANTHER" id="PTHR44591:SF20">
    <property type="entry name" value="PROTEIN PILH"/>
    <property type="match status" value="1"/>
</dbReference>
<accession>A0A1H8TQY1</accession>
<dbReference type="PANTHER" id="PTHR44591">
    <property type="entry name" value="STRESS RESPONSE REGULATOR PROTEIN 1"/>
    <property type="match status" value="1"/>
</dbReference>
<dbReference type="SUPFAM" id="SSF52172">
    <property type="entry name" value="CheY-like"/>
    <property type="match status" value="1"/>
</dbReference>
<dbReference type="GO" id="GO:0000160">
    <property type="term" value="P:phosphorelay signal transduction system"/>
    <property type="evidence" value="ECO:0007669"/>
    <property type="project" value="InterPro"/>
</dbReference>
<dbReference type="SMART" id="SM00448">
    <property type="entry name" value="REC"/>
    <property type="match status" value="1"/>
</dbReference>
<dbReference type="Proteomes" id="UP000199657">
    <property type="component" value="Unassembled WGS sequence"/>
</dbReference>
<dbReference type="InterPro" id="IPR001789">
    <property type="entry name" value="Sig_transdc_resp-reg_receiver"/>
</dbReference>
<dbReference type="AlphaFoldDB" id="A0A1H8TQY1"/>
<feature type="modified residue" description="4-aspartylphosphate" evidence="2">
    <location>
        <position position="52"/>
    </location>
</feature>
<dbReference type="InterPro" id="IPR011006">
    <property type="entry name" value="CheY-like_superfamily"/>
</dbReference>
<dbReference type="EMBL" id="FOEG01000004">
    <property type="protein sequence ID" value="SEO93024.1"/>
    <property type="molecule type" value="Genomic_DNA"/>
</dbReference>
<evidence type="ECO:0000313" key="4">
    <source>
        <dbReference type="EMBL" id="SEO93024.1"/>
    </source>
</evidence>
<reference evidence="4 5" key="1">
    <citation type="submission" date="2016-10" db="EMBL/GenBank/DDBJ databases">
        <authorList>
            <person name="de Groot N.N."/>
        </authorList>
    </citation>
    <scope>NUCLEOTIDE SEQUENCE [LARGE SCALE GENOMIC DNA]</scope>
    <source>
        <strain evidence="4 5">CGMCC 1.6291</strain>
    </source>
</reference>
<keyword evidence="1 2" id="KW-0597">Phosphoprotein</keyword>
<dbReference type="OrthoDB" id="9800897at2"/>
<dbReference type="Pfam" id="PF00072">
    <property type="entry name" value="Response_reg"/>
    <property type="match status" value="1"/>
</dbReference>
<feature type="domain" description="Response regulatory" evidence="3">
    <location>
        <begin position="3"/>
        <end position="119"/>
    </location>
</feature>
<dbReference type="RefSeq" id="WP_091643917.1">
    <property type="nucleotide sequence ID" value="NZ_FOEG01000004.1"/>
</dbReference>
<sequence>MTRVLIVDDSPTETYVLREMLEKHDYEVSVAENGEDGIRQAHESAPDVILMDIVMPGVNGFQATRKLSKDPATSAIPIVIISTKDQDTDRIWGMRQGARDYISKPVTEQELLEKVQAALGG</sequence>
<evidence type="ECO:0000313" key="5">
    <source>
        <dbReference type="Proteomes" id="UP000199657"/>
    </source>
</evidence>
<dbReference type="STRING" id="406100.SAMN04488052_104378"/>
<dbReference type="InterPro" id="IPR050595">
    <property type="entry name" value="Bact_response_regulator"/>
</dbReference>
<dbReference type="PROSITE" id="PS50110">
    <property type="entry name" value="RESPONSE_REGULATORY"/>
    <property type="match status" value="1"/>
</dbReference>
<evidence type="ECO:0000259" key="3">
    <source>
        <dbReference type="PROSITE" id="PS50110"/>
    </source>
</evidence>
<keyword evidence="5" id="KW-1185">Reference proteome</keyword>
<dbReference type="Gene3D" id="3.40.50.2300">
    <property type="match status" value="1"/>
</dbReference>